<name>A0A815D3T2_9BILA</name>
<comment type="caution">
    <text evidence="2">The sequence shown here is derived from an EMBL/GenBank/DDBJ whole genome shotgun (WGS) entry which is preliminary data.</text>
</comment>
<evidence type="ECO:0000313" key="2">
    <source>
        <dbReference type="EMBL" id="CAF1291138.1"/>
    </source>
</evidence>
<feature type="region of interest" description="Disordered" evidence="1">
    <location>
        <begin position="1"/>
        <end position="34"/>
    </location>
</feature>
<evidence type="ECO:0000256" key="1">
    <source>
        <dbReference type="SAM" id="MobiDB-lite"/>
    </source>
</evidence>
<organism evidence="2 3">
    <name type="scientific">Rotaria sordida</name>
    <dbReference type="NCBI Taxonomy" id="392033"/>
    <lineage>
        <taxon>Eukaryota</taxon>
        <taxon>Metazoa</taxon>
        <taxon>Spiralia</taxon>
        <taxon>Gnathifera</taxon>
        <taxon>Rotifera</taxon>
        <taxon>Eurotatoria</taxon>
        <taxon>Bdelloidea</taxon>
        <taxon>Philodinida</taxon>
        <taxon>Philodinidae</taxon>
        <taxon>Rotaria</taxon>
    </lineage>
</organism>
<protein>
    <submittedName>
        <fullName evidence="2">Uncharacterized protein</fullName>
    </submittedName>
</protein>
<evidence type="ECO:0000313" key="3">
    <source>
        <dbReference type="Proteomes" id="UP000663882"/>
    </source>
</evidence>
<proteinExistence type="predicted"/>
<dbReference type="EMBL" id="CAJNOO010002709">
    <property type="protein sequence ID" value="CAF1291138.1"/>
    <property type="molecule type" value="Genomic_DNA"/>
</dbReference>
<sequence length="88" mass="9849">MTVLSSDSETSDNELQRPRRGNTIDMQDSNYEGSNLNNTVVSNMINEINELTDQNIQNQRTASTFNTSLNITNIASTSPIQSKLNSFY</sequence>
<dbReference type="AlphaFoldDB" id="A0A815D3T2"/>
<dbReference type="Proteomes" id="UP000663882">
    <property type="component" value="Unassembled WGS sequence"/>
</dbReference>
<accession>A0A815D3T2</accession>
<reference evidence="2" key="1">
    <citation type="submission" date="2021-02" db="EMBL/GenBank/DDBJ databases">
        <authorList>
            <person name="Nowell W R."/>
        </authorList>
    </citation>
    <scope>NUCLEOTIDE SEQUENCE</scope>
</reference>
<gene>
    <name evidence="2" type="ORF">RFH988_LOCUS29220</name>
</gene>
<feature type="compositionally biased region" description="Polar residues" evidence="1">
    <location>
        <begin position="24"/>
        <end position="34"/>
    </location>
</feature>